<feature type="domain" description="Endoplasmic reticulum vesicle transporter N-terminal" evidence="8">
    <location>
        <begin position="6"/>
        <end position="91"/>
    </location>
</feature>
<sequence length="342" mass="39035">MFLKQLKQFDFYRKVAGDYQEQTVLGGILSGITFTVMFILFISESYCYFLAPYESSLIVEGYQASDRMRIDVNISLYHIPCQIVSAHYSNAGGLHFDAGTLRRVRITPKGELLWDREAQSITLKEQERKKSVSCGSCYGAELYAEQCCNTCDEVLEAYTKRKWSPPQQHLIEQCKRRLHLDDERPTKPEGCMIFGHLLMKRIPGNFHFTINQVGQMMMATGTLDIDGSHKVNHIQFTDPEYSPKLIDGPLDGYFSDRTYVTQYYLKVVPAILPYGARYYESSGHQNVVPGVHPPEISFSYDVDPITTQYSNPKSFSEYIVSLCALIGGWYAITLLISRILIK</sequence>
<evidence type="ECO:0000313" key="9">
    <source>
        <dbReference type="EMBL" id="CAG9314698.1"/>
    </source>
</evidence>
<proteinExistence type="inferred from homology"/>
<evidence type="ECO:0000256" key="1">
    <source>
        <dbReference type="ARBA" id="ARBA00004141"/>
    </source>
</evidence>
<gene>
    <name evidence="9" type="ORF">BSTOLATCC_MIC11696</name>
</gene>
<dbReference type="Proteomes" id="UP001162131">
    <property type="component" value="Unassembled WGS sequence"/>
</dbReference>
<evidence type="ECO:0000256" key="3">
    <source>
        <dbReference type="ARBA" id="ARBA00022692"/>
    </source>
</evidence>
<comment type="subcellular location">
    <subcellularLocation>
        <location evidence="1">Membrane</location>
        <topology evidence="1">Multi-pass membrane protein</topology>
    </subcellularLocation>
</comment>
<evidence type="ECO:0000259" key="8">
    <source>
        <dbReference type="Pfam" id="PF13850"/>
    </source>
</evidence>
<evidence type="ECO:0000256" key="4">
    <source>
        <dbReference type="ARBA" id="ARBA00022989"/>
    </source>
</evidence>
<accession>A0AAU9IMK0</accession>
<comment type="similarity">
    <text evidence="2">Belongs to the ERGIC family.</text>
</comment>
<dbReference type="InterPro" id="IPR039542">
    <property type="entry name" value="Erv_N"/>
</dbReference>
<evidence type="ECO:0000256" key="2">
    <source>
        <dbReference type="ARBA" id="ARBA00005648"/>
    </source>
</evidence>
<feature type="transmembrane region" description="Helical" evidence="6">
    <location>
        <begin position="318"/>
        <end position="341"/>
    </location>
</feature>
<feature type="domain" description="Endoplasmic reticulum vesicle transporter C-terminal" evidence="7">
    <location>
        <begin position="137"/>
        <end position="336"/>
    </location>
</feature>
<evidence type="ECO:0000256" key="6">
    <source>
        <dbReference type="SAM" id="Phobius"/>
    </source>
</evidence>
<dbReference type="Pfam" id="PF13850">
    <property type="entry name" value="ERGIC_N"/>
    <property type="match status" value="1"/>
</dbReference>
<reference evidence="9" key="1">
    <citation type="submission" date="2021-09" db="EMBL/GenBank/DDBJ databases">
        <authorList>
            <consortium name="AG Swart"/>
            <person name="Singh M."/>
            <person name="Singh A."/>
            <person name="Seah K."/>
            <person name="Emmerich C."/>
        </authorList>
    </citation>
    <scope>NUCLEOTIDE SEQUENCE</scope>
    <source>
        <strain evidence="9">ATCC30299</strain>
    </source>
</reference>
<protein>
    <recommendedName>
        <fullName evidence="11">Endoplasmic reticulum-Golgi intermediate compartment protein 3</fullName>
    </recommendedName>
</protein>
<keyword evidence="3 6" id="KW-0812">Transmembrane</keyword>
<evidence type="ECO:0008006" key="11">
    <source>
        <dbReference type="Google" id="ProtNLM"/>
    </source>
</evidence>
<dbReference type="AlphaFoldDB" id="A0AAU9IMK0"/>
<comment type="caution">
    <text evidence="9">The sequence shown here is derived from an EMBL/GenBank/DDBJ whole genome shotgun (WGS) entry which is preliminary data.</text>
</comment>
<dbReference type="InterPro" id="IPR045888">
    <property type="entry name" value="Erv"/>
</dbReference>
<evidence type="ECO:0000256" key="5">
    <source>
        <dbReference type="ARBA" id="ARBA00023136"/>
    </source>
</evidence>
<evidence type="ECO:0000259" key="7">
    <source>
        <dbReference type="Pfam" id="PF07970"/>
    </source>
</evidence>
<dbReference type="PANTHER" id="PTHR10984:SF25">
    <property type="entry name" value="ENDOPLASMIC RETICULUM-GOLGI INTERMEDIATE COMPARTMENT PROTEIN 3"/>
    <property type="match status" value="1"/>
</dbReference>
<dbReference type="InterPro" id="IPR012936">
    <property type="entry name" value="Erv_C"/>
</dbReference>
<keyword evidence="10" id="KW-1185">Reference proteome</keyword>
<feature type="transmembrane region" description="Helical" evidence="6">
    <location>
        <begin position="23"/>
        <end position="42"/>
    </location>
</feature>
<dbReference type="EMBL" id="CAJZBQ010000012">
    <property type="protein sequence ID" value="CAG9314698.1"/>
    <property type="molecule type" value="Genomic_DNA"/>
</dbReference>
<evidence type="ECO:0000313" key="10">
    <source>
        <dbReference type="Proteomes" id="UP001162131"/>
    </source>
</evidence>
<dbReference type="Pfam" id="PF07970">
    <property type="entry name" value="COPIIcoated_ERV"/>
    <property type="match status" value="1"/>
</dbReference>
<keyword evidence="4 6" id="KW-1133">Transmembrane helix</keyword>
<dbReference type="GO" id="GO:0030134">
    <property type="term" value="C:COPII-coated ER to Golgi transport vesicle"/>
    <property type="evidence" value="ECO:0007669"/>
    <property type="project" value="TreeGrafter"/>
</dbReference>
<dbReference type="PANTHER" id="PTHR10984">
    <property type="entry name" value="ENDOPLASMIC RETICULUM-GOLGI INTERMEDIATE COMPARTMENT PROTEIN"/>
    <property type="match status" value="1"/>
</dbReference>
<dbReference type="GO" id="GO:0005783">
    <property type="term" value="C:endoplasmic reticulum"/>
    <property type="evidence" value="ECO:0007669"/>
    <property type="project" value="TreeGrafter"/>
</dbReference>
<name>A0AAU9IMK0_9CILI</name>
<dbReference type="GO" id="GO:0016020">
    <property type="term" value="C:membrane"/>
    <property type="evidence" value="ECO:0007669"/>
    <property type="project" value="UniProtKB-SubCell"/>
</dbReference>
<organism evidence="9 10">
    <name type="scientific">Blepharisma stoltei</name>
    <dbReference type="NCBI Taxonomy" id="1481888"/>
    <lineage>
        <taxon>Eukaryota</taxon>
        <taxon>Sar</taxon>
        <taxon>Alveolata</taxon>
        <taxon>Ciliophora</taxon>
        <taxon>Postciliodesmatophora</taxon>
        <taxon>Heterotrichea</taxon>
        <taxon>Heterotrichida</taxon>
        <taxon>Blepharismidae</taxon>
        <taxon>Blepharisma</taxon>
    </lineage>
</organism>
<keyword evidence="5 6" id="KW-0472">Membrane</keyword>